<feature type="transmembrane region" description="Helical" evidence="2">
    <location>
        <begin position="246"/>
        <end position="263"/>
    </location>
</feature>
<dbReference type="PANTHER" id="PTHR11328">
    <property type="entry name" value="MAJOR FACILITATOR SUPERFAMILY DOMAIN-CONTAINING PROTEIN"/>
    <property type="match status" value="1"/>
</dbReference>
<feature type="transmembrane region" description="Helical" evidence="2">
    <location>
        <begin position="168"/>
        <end position="186"/>
    </location>
</feature>
<dbReference type="Gene3D" id="1.20.1250.20">
    <property type="entry name" value="MFS general substrate transporter like domains"/>
    <property type="match status" value="1"/>
</dbReference>
<dbReference type="PANTHER" id="PTHR11328:SF24">
    <property type="entry name" value="MAJOR FACILITATOR SUPERFAMILY (MFS) PROFILE DOMAIN-CONTAINING PROTEIN"/>
    <property type="match status" value="1"/>
</dbReference>
<feature type="transmembrane region" description="Helical" evidence="2">
    <location>
        <begin position="298"/>
        <end position="322"/>
    </location>
</feature>
<protein>
    <submittedName>
        <fullName evidence="3">Sugar:cation symporter</fullName>
    </submittedName>
</protein>
<feature type="transmembrane region" description="Helical" evidence="2">
    <location>
        <begin position="275"/>
        <end position="292"/>
    </location>
</feature>
<sequence length="406" mass="42744">MSQRLWPWPAYAAMIAAAGLPIYLHAPKFYIDSYGVSLASMGLILLALRLIDVVQDPLLGLLAQATRAHRGAMTTGAVAIMTGAMIALFVIPPPFAPTLWFALTLTFLFSSWSFLTIAFYAQGVARAESLGPSGHIRLAGWRETGSLLGVCLAAVAPVALASVHPQPFALFALGFAALALMATIAMRREWTATPGPRLNLRAALADPTTRRLLFLAFVNGAPVAVTSTLFLFFVESALNAPGYEGPFLLIFFLSAALSAPLWVRLANRLGPRQALLGGMILATLTFAFALTLGPGDLWPFALICLASGAGLGADLTLLPALFARHLARRGLGEATGFGLWSFAGKLSLAAAAGGLLPLLQSLGFQSGGQTALTALTLLYAALPCALKLLAIALLLRLNLPDERITP</sequence>
<reference evidence="3" key="1">
    <citation type="journal article" date="2014" name="Int. J. Syst. Evol. Microbiol.">
        <title>Complete genome sequence of Corynebacterium casei LMG S-19264T (=DSM 44701T), isolated from a smear-ripened cheese.</title>
        <authorList>
            <consortium name="US DOE Joint Genome Institute (JGI-PGF)"/>
            <person name="Walter F."/>
            <person name="Albersmeier A."/>
            <person name="Kalinowski J."/>
            <person name="Ruckert C."/>
        </authorList>
    </citation>
    <scope>NUCLEOTIDE SEQUENCE</scope>
    <source>
        <strain evidence="3">KCTC 23310</strain>
    </source>
</reference>
<evidence type="ECO:0000313" key="3">
    <source>
        <dbReference type="EMBL" id="GHC56258.1"/>
    </source>
</evidence>
<dbReference type="AlphaFoldDB" id="A0A918TPQ6"/>
<feature type="transmembrane region" description="Helical" evidence="2">
    <location>
        <begin position="5"/>
        <end position="24"/>
    </location>
</feature>
<dbReference type="GO" id="GO:0008643">
    <property type="term" value="P:carbohydrate transport"/>
    <property type="evidence" value="ECO:0007669"/>
    <property type="project" value="InterPro"/>
</dbReference>
<evidence type="ECO:0000256" key="2">
    <source>
        <dbReference type="SAM" id="Phobius"/>
    </source>
</evidence>
<feature type="transmembrane region" description="Helical" evidence="2">
    <location>
        <begin position="144"/>
        <end position="162"/>
    </location>
</feature>
<keyword evidence="2" id="KW-1133">Transmembrane helix</keyword>
<comment type="similarity">
    <text evidence="1">Belongs to the sodium:galactoside symporter (TC 2.A.2) family.</text>
</comment>
<dbReference type="GO" id="GO:0015293">
    <property type="term" value="F:symporter activity"/>
    <property type="evidence" value="ECO:0007669"/>
    <property type="project" value="InterPro"/>
</dbReference>
<gene>
    <name evidence="3" type="ORF">GCM10007315_19440</name>
</gene>
<organism evidence="3 4">
    <name type="scientific">Neogemmobacter tilapiae</name>
    <dbReference type="NCBI Taxonomy" id="875041"/>
    <lineage>
        <taxon>Bacteria</taxon>
        <taxon>Pseudomonadati</taxon>
        <taxon>Pseudomonadota</taxon>
        <taxon>Alphaproteobacteria</taxon>
        <taxon>Rhodobacterales</taxon>
        <taxon>Paracoccaceae</taxon>
        <taxon>Neogemmobacter</taxon>
    </lineage>
</organism>
<evidence type="ECO:0000313" key="4">
    <source>
        <dbReference type="Proteomes" id="UP000638981"/>
    </source>
</evidence>
<dbReference type="EMBL" id="BMYJ01000005">
    <property type="protein sequence ID" value="GHC56258.1"/>
    <property type="molecule type" value="Genomic_DNA"/>
</dbReference>
<dbReference type="SUPFAM" id="SSF103473">
    <property type="entry name" value="MFS general substrate transporter"/>
    <property type="match status" value="1"/>
</dbReference>
<dbReference type="RefSeq" id="WP_189411462.1">
    <property type="nucleotide sequence ID" value="NZ_BMYJ01000005.1"/>
</dbReference>
<comment type="caution">
    <text evidence="3">The sequence shown here is derived from an EMBL/GenBank/DDBJ whole genome shotgun (WGS) entry which is preliminary data.</text>
</comment>
<name>A0A918TPQ6_9RHOB</name>
<feature type="transmembrane region" description="Helical" evidence="2">
    <location>
        <begin position="30"/>
        <end position="51"/>
    </location>
</feature>
<reference evidence="3" key="2">
    <citation type="submission" date="2020-09" db="EMBL/GenBank/DDBJ databases">
        <authorList>
            <person name="Sun Q."/>
            <person name="Kim S."/>
        </authorList>
    </citation>
    <scope>NUCLEOTIDE SEQUENCE</scope>
    <source>
        <strain evidence="3">KCTC 23310</strain>
    </source>
</reference>
<feature type="transmembrane region" description="Helical" evidence="2">
    <location>
        <begin position="72"/>
        <end position="92"/>
    </location>
</feature>
<proteinExistence type="inferred from homology"/>
<dbReference type="GO" id="GO:0005886">
    <property type="term" value="C:plasma membrane"/>
    <property type="evidence" value="ECO:0007669"/>
    <property type="project" value="TreeGrafter"/>
</dbReference>
<feature type="transmembrane region" description="Helical" evidence="2">
    <location>
        <begin position="212"/>
        <end position="234"/>
    </location>
</feature>
<evidence type="ECO:0000256" key="1">
    <source>
        <dbReference type="ARBA" id="ARBA00009617"/>
    </source>
</evidence>
<dbReference type="Pfam" id="PF13347">
    <property type="entry name" value="MFS_2"/>
    <property type="match status" value="1"/>
</dbReference>
<keyword evidence="2" id="KW-0812">Transmembrane</keyword>
<feature type="transmembrane region" description="Helical" evidence="2">
    <location>
        <begin position="98"/>
        <end position="123"/>
    </location>
</feature>
<dbReference type="InterPro" id="IPR039672">
    <property type="entry name" value="MFS_2"/>
</dbReference>
<dbReference type="Proteomes" id="UP000638981">
    <property type="component" value="Unassembled WGS sequence"/>
</dbReference>
<feature type="transmembrane region" description="Helical" evidence="2">
    <location>
        <begin position="371"/>
        <end position="395"/>
    </location>
</feature>
<keyword evidence="2" id="KW-0472">Membrane</keyword>
<accession>A0A918TPQ6</accession>
<keyword evidence="4" id="KW-1185">Reference proteome</keyword>
<dbReference type="InterPro" id="IPR036259">
    <property type="entry name" value="MFS_trans_sf"/>
</dbReference>
<feature type="transmembrane region" description="Helical" evidence="2">
    <location>
        <begin position="334"/>
        <end position="359"/>
    </location>
</feature>